<dbReference type="InterPro" id="IPR041206">
    <property type="entry name" value="HEPN/RES_NTD1"/>
</dbReference>
<feature type="region of interest" description="Disordered" evidence="1">
    <location>
        <begin position="435"/>
        <end position="461"/>
    </location>
</feature>
<gene>
    <name evidence="3" type="ORF">DI526_15370</name>
</gene>
<proteinExistence type="predicted"/>
<dbReference type="Pfam" id="PF18870">
    <property type="entry name" value="HEPN_RES_NTD1"/>
    <property type="match status" value="1"/>
</dbReference>
<reference evidence="3 4" key="1">
    <citation type="submission" date="2017-08" db="EMBL/GenBank/DDBJ databases">
        <title>Infants hospitalized years apart are colonized by the same room-sourced microbial strains.</title>
        <authorList>
            <person name="Brooks B."/>
            <person name="Olm M.R."/>
            <person name="Firek B.A."/>
            <person name="Baker R."/>
            <person name="Thomas B.C."/>
            <person name="Morowitz M.J."/>
            <person name="Banfield J.F."/>
        </authorList>
    </citation>
    <scope>NUCLEOTIDE SEQUENCE [LARGE SCALE GENOMIC DNA]</scope>
    <source>
        <strain evidence="3">S2_003_000_R2_4</strain>
    </source>
</reference>
<evidence type="ECO:0000259" key="2">
    <source>
        <dbReference type="SMART" id="SM00953"/>
    </source>
</evidence>
<feature type="domain" description="RES" evidence="2">
    <location>
        <begin position="209"/>
        <end position="373"/>
    </location>
</feature>
<organism evidence="3 4">
    <name type="scientific">Caulobacter segnis</name>
    <dbReference type="NCBI Taxonomy" id="88688"/>
    <lineage>
        <taxon>Bacteria</taxon>
        <taxon>Pseudomonadati</taxon>
        <taxon>Pseudomonadota</taxon>
        <taxon>Alphaproteobacteria</taxon>
        <taxon>Caulobacterales</taxon>
        <taxon>Caulobacteraceae</taxon>
        <taxon>Caulobacter</taxon>
    </lineage>
</organism>
<dbReference type="SMART" id="SM00953">
    <property type="entry name" value="RES"/>
    <property type="match status" value="1"/>
</dbReference>
<comment type="caution">
    <text evidence="3">The sequence shown here is derived from an EMBL/GenBank/DDBJ whole genome shotgun (WGS) entry which is preliminary data.</text>
</comment>
<dbReference type="Proteomes" id="UP000249393">
    <property type="component" value="Unassembled WGS sequence"/>
</dbReference>
<dbReference type="InterPro" id="IPR014914">
    <property type="entry name" value="RES_dom"/>
</dbReference>
<protein>
    <recommendedName>
        <fullName evidence="2">RES domain-containing protein</fullName>
    </recommendedName>
</protein>
<dbReference type="EMBL" id="QFQZ01000052">
    <property type="protein sequence ID" value="PZR32838.1"/>
    <property type="molecule type" value="Genomic_DNA"/>
</dbReference>
<sequence length="461" mass="51609">MTLLCPDCFGNKGLSRRIAETRPRYDEGQCTFHPRRKGVPIEAVAELVDVVFRANYTYAGADYVEYDPEEPGDYQARGADLADTVQELAEADDDEVNQALVAQLIEDDFYLPQRGEDPFYDDDFRYERIDGDGGHGVLWERFCQIVTYEQRFLNSEVADLLSEIFKHIHLQRALDRRPPVRVISTTDDLKIHRARLVTDADLTAIAKDPHGQLGPPPRRLGKSNRMNPAGIPAFYGALDLKTCVAELRPSVGAKVAYGSFRPARDLVVLDTTLFSAPPKELNLFAADHVRRLAQWRFMQRFMFEIAKPISPSDEPFDYVPTQIVAEYLNKIHQVRIGRGRRPIDGIIYRSAQRPQGGVNIVLMGDAGRIEPIASESSATERRKPKGVWRTQGLALVQELGQGMASGGDRAAPSPAGLRLIPESLESIEIEAAEYLPTDPTPARFWPADETADGDSDEDWPF</sequence>
<dbReference type="RefSeq" id="WP_304279793.1">
    <property type="nucleotide sequence ID" value="NZ_QFQZ01000052.1"/>
</dbReference>
<feature type="compositionally biased region" description="Acidic residues" evidence="1">
    <location>
        <begin position="449"/>
        <end position="461"/>
    </location>
</feature>
<name>A0A2W5WGR9_9CAUL</name>
<evidence type="ECO:0000313" key="4">
    <source>
        <dbReference type="Proteomes" id="UP000249393"/>
    </source>
</evidence>
<dbReference type="Pfam" id="PF08808">
    <property type="entry name" value="RES"/>
    <property type="match status" value="1"/>
</dbReference>
<evidence type="ECO:0000256" key="1">
    <source>
        <dbReference type="SAM" id="MobiDB-lite"/>
    </source>
</evidence>
<accession>A0A2W5WGR9</accession>
<evidence type="ECO:0000313" key="3">
    <source>
        <dbReference type="EMBL" id="PZR32838.1"/>
    </source>
</evidence>
<dbReference type="AlphaFoldDB" id="A0A2W5WGR9"/>